<dbReference type="EMBL" id="KN832986">
    <property type="protein sequence ID" value="KIM84933.1"/>
    <property type="molecule type" value="Genomic_DNA"/>
</dbReference>
<reference evidence="2" key="2">
    <citation type="submission" date="2015-01" db="EMBL/GenBank/DDBJ databases">
        <title>Evolutionary Origins and Diversification of the Mycorrhizal Mutualists.</title>
        <authorList>
            <consortium name="DOE Joint Genome Institute"/>
            <consortium name="Mycorrhizal Genomics Consortium"/>
            <person name="Kohler A."/>
            <person name="Kuo A."/>
            <person name="Nagy L.G."/>
            <person name="Floudas D."/>
            <person name="Copeland A."/>
            <person name="Barry K.W."/>
            <person name="Cichocki N."/>
            <person name="Veneault-Fourrey C."/>
            <person name="LaButti K."/>
            <person name="Lindquist E.A."/>
            <person name="Lipzen A."/>
            <person name="Lundell T."/>
            <person name="Morin E."/>
            <person name="Murat C."/>
            <person name="Riley R."/>
            <person name="Ohm R."/>
            <person name="Sun H."/>
            <person name="Tunlid A."/>
            <person name="Henrissat B."/>
            <person name="Grigoriev I.V."/>
            <person name="Hibbett D.S."/>
            <person name="Martin F."/>
        </authorList>
    </citation>
    <scope>NUCLEOTIDE SEQUENCE [LARGE SCALE GENOMIC DNA]</scope>
    <source>
        <strain evidence="2">F 1598</strain>
    </source>
</reference>
<sequence>MLLFLNYFMNSCIIVDQHMEIDTSDILKYGRLLSRFQLIVHQTSANLEAAEQA</sequence>
<feature type="non-terminal residue" evidence="1">
    <location>
        <position position="53"/>
    </location>
</feature>
<keyword evidence="2" id="KW-1185">Reference proteome</keyword>
<reference evidence="1 2" key="1">
    <citation type="submission" date="2014-04" db="EMBL/GenBank/DDBJ databases">
        <authorList>
            <consortium name="DOE Joint Genome Institute"/>
            <person name="Kuo A."/>
            <person name="Tarkka M."/>
            <person name="Buscot F."/>
            <person name="Kohler A."/>
            <person name="Nagy L.G."/>
            <person name="Floudas D."/>
            <person name="Copeland A."/>
            <person name="Barry K.W."/>
            <person name="Cichocki N."/>
            <person name="Veneault-Fourrey C."/>
            <person name="LaButti K."/>
            <person name="Lindquist E.A."/>
            <person name="Lipzen A."/>
            <person name="Lundell T."/>
            <person name="Morin E."/>
            <person name="Murat C."/>
            <person name="Sun H."/>
            <person name="Tunlid A."/>
            <person name="Henrissat B."/>
            <person name="Grigoriev I.V."/>
            <person name="Hibbett D.S."/>
            <person name="Martin F."/>
            <person name="Nordberg H.P."/>
            <person name="Cantor M.N."/>
            <person name="Hua S.X."/>
        </authorList>
    </citation>
    <scope>NUCLEOTIDE SEQUENCE [LARGE SCALE GENOMIC DNA]</scope>
    <source>
        <strain evidence="1 2">F 1598</strain>
    </source>
</reference>
<dbReference type="InParanoid" id="A0A0C3BF52"/>
<dbReference type="HOGENOM" id="CLU_3074340_0_0_1"/>
<evidence type="ECO:0000313" key="1">
    <source>
        <dbReference type="EMBL" id="KIM84933.1"/>
    </source>
</evidence>
<evidence type="ECO:0000313" key="2">
    <source>
        <dbReference type="Proteomes" id="UP000054166"/>
    </source>
</evidence>
<dbReference type="AlphaFoldDB" id="A0A0C3BF52"/>
<name>A0A0C3BF52_PILCF</name>
<protein>
    <submittedName>
        <fullName evidence="1">Uncharacterized protein</fullName>
    </submittedName>
</protein>
<proteinExistence type="predicted"/>
<organism evidence="1 2">
    <name type="scientific">Piloderma croceum (strain F 1598)</name>
    <dbReference type="NCBI Taxonomy" id="765440"/>
    <lineage>
        <taxon>Eukaryota</taxon>
        <taxon>Fungi</taxon>
        <taxon>Dikarya</taxon>
        <taxon>Basidiomycota</taxon>
        <taxon>Agaricomycotina</taxon>
        <taxon>Agaricomycetes</taxon>
        <taxon>Agaricomycetidae</taxon>
        <taxon>Atheliales</taxon>
        <taxon>Atheliaceae</taxon>
        <taxon>Piloderma</taxon>
    </lineage>
</organism>
<accession>A0A0C3BF52</accession>
<dbReference type="Proteomes" id="UP000054166">
    <property type="component" value="Unassembled WGS sequence"/>
</dbReference>
<gene>
    <name evidence="1" type="ORF">PILCRDRAFT_817765</name>
</gene>